<dbReference type="Proteomes" id="UP000182740">
    <property type="component" value="Unassembled WGS sequence"/>
</dbReference>
<dbReference type="STRING" id="546364.SAMN04489730_4507"/>
<evidence type="ECO:0000256" key="2">
    <source>
        <dbReference type="ARBA" id="ARBA00022630"/>
    </source>
</evidence>
<organism evidence="5 6">
    <name type="scientific">Amycolatopsis australiensis</name>
    <dbReference type="NCBI Taxonomy" id="546364"/>
    <lineage>
        <taxon>Bacteria</taxon>
        <taxon>Bacillati</taxon>
        <taxon>Actinomycetota</taxon>
        <taxon>Actinomycetes</taxon>
        <taxon>Pseudonocardiales</taxon>
        <taxon>Pseudonocardiaceae</taxon>
        <taxon>Amycolatopsis</taxon>
    </lineage>
</organism>
<dbReference type="Pfam" id="PF21274">
    <property type="entry name" value="Rng_hyd_C"/>
    <property type="match status" value="1"/>
</dbReference>
<name>A0A1K1S1T1_9PSEU</name>
<dbReference type="Gene3D" id="3.50.50.60">
    <property type="entry name" value="FAD/NAD(P)-binding domain"/>
    <property type="match status" value="1"/>
</dbReference>
<sequence>MDAAVIVVGAGPVGLMLAGELRLAGVEVLVVERLSRPSGESRGLGFTARTLEVFDQRGLLPRFGDVEISPRGHFGGVPLDYTVLEGAHFGARGIPQSRTEAVLADWADELGAPVLRNRELVGLHDTGDGVDIEVRGPRGAVRLRGEYVVGCDGGRSAVRKLAGFAFPGTDATREMFLADVAGCALRPRPIGEKLPGGMVMSAPTGDGVDRIIVCERGAPPRRRTGPPDFAEVAAAWQRITGEDIRHGRPVWVSAFGDATRQAAEYRRGRVLLAGDAAHTHLPAGGQGLSFGVQDAVNLGWKLAAQVLGRAPAGLLDTYHAERHPAGVRLLRNTLAQGLLYLSGSDVEPLREVMADLMRLDVVGRHLAGMVSGLDVRYDVGAGEHPLLGRRLPDHDLVRGDGKIRACELLHPARGVLLDFGADAGLRTAAAGWSDRVDVVTATPYAIEDGSGLAGTDALLVRPDGYVAWAAPGAAVGLTAALERWFGAPLPIRNPPDEKGPQ</sequence>
<dbReference type="AlphaFoldDB" id="A0A1K1S1T1"/>
<evidence type="ECO:0000313" key="6">
    <source>
        <dbReference type="Proteomes" id="UP000182740"/>
    </source>
</evidence>
<dbReference type="PRINTS" id="PR00420">
    <property type="entry name" value="RNGMNOXGNASE"/>
</dbReference>
<accession>A0A1K1S1T1</accession>
<dbReference type="InterPro" id="IPR036188">
    <property type="entry name" value="FAD/NAD-bd_sf"/>
</dbReference>
<feature type="domain" description="FAD-binding" evidence="4">
    <location>
        <begin position="3"/>
        <end position="332"/>
    </location>
</feature>
<dbReference type="SUPFAM" id="SSF51905">
    <property type="entry name" value="FAD/NAD(P)-binding domain"/>
    <property type="match status" value="1"/>
</dbReference>
<dbReference type="GO" id="GO:0016709">
    <property type="term" value="F:oxidoreductase activity, acting on paired donors, with incorporation or reduction of molecular oxygen, NAD(P)H as one donor, and incorporation of one atom of oxygen"/>
    <property type="evidence" value="ECO:0007669"/>
    <property type="project" value="UniProtKB-ARBA"/>
</dbReference>
<dbReference type="OrthoDB" id="4141215at2"/>
<evidence type="ECO:0000259" key="4">
    <source>
        <dbReference type="Pfam" id="PF01494"/>
    </source>
</evidence>
<dbReference type="Gene3D" id="3.30.70.2450">
    <property type="match status" value="1"/>
</dbReference>
<protein>
    <submittedName>
        <fullName evidence="5">Bifunctional hydroxylase/dehydrase</fullName>
    </submittedName>
</protein>
<gene>
    <name evidence="5" type="ORF">SAMN04489730_4507</name>
</gene>
<evidence type="ECO:0000313" key="5">
    <source>
        <dbReference type="EMBL" id="SFW78368.1"/>
    </source>
</evidence>
<evidence type="ECO:0000256" key="3">
    <source>
        <dbReference type="ARBA" id="ARBA00022827"/>
    </source>
</evidence>
<dbReference type="Pfam" id="PF01494">
    <property type="entry name" value="FAD_binding_3"/>
    <property type="match status" value="1"/>
</dbReference>
<dbReference type="GO" id="GO:0071949">
    <property type="term" value="F:FAD binding"/>
    <property type="evidence" value="ECO:0007669"/>
    <property type="project" value="InterPro"/>
</dbReference>
<dbReference type="PANTHER" id="PTHR43004:SF19">
    <property type="entry name" value="BINDING MONOOXYGENASE, PUTATIVE (JCVI)-RELATED"/>
    <property type="match status" value="1"/>
</dbReference>
<dbReference type="InterPro" id="IPR002938">
    <property type="entry name" value="FAD-bd"/>
</dbReference>
<reference evidence="6" key="1">
    <citation type="submission" date="2016-11" db="EMBL/GenBank/DDBJ databases">
        <authorList>
            <person name="Varghese N."/>
            <person name="Submissions S."/>
        </authorList>
    </citation>
    <scope>NUCLEOTIDE SEQUENCE [LARGE SCALE GENOMIC DNA]</scope>
    <source>
        <strain evidence="6">DSM 44671</strain>
    </source>
</reference>
<keyword evidence="6" id="KW-1185">Reference proteome</keyword>
<keyword evidence="2" id="KW-0285">Flavoprotein</keyword>
<keyword evidence="3" id="KW-0274">FAD</keyword>
<dbReference type="Gene3D" id="3.40.30.120">
    <property type="match status" value="1"/>
</dbReference>
<dbReference type="InterPro" id="IPR050641">
    <property type="entry name" value="RIFMO-like"/>
</dbReference>
<dbReference type="RefSeq" id="WP_072478122.1">
    <property type="nucleotide sequence ID" value="NZ_FPJG01000006.1"/>
</dbReference>
<comment type="cofactor">
    <cofactor evidence="1">
        <name>FAD</name>
        <dbReference type="ChEBI" id="CHEBI:57692"/>
    </cofactor>
</comment>
<proteinExistence type="predicted"/>
<dbReference type="PANTHER" id="PTHR43004">
    <property type="entry name" value="TRK SYSTEM POTASSIUM UPTAKE PROTEIN"/>
    <property type="match status" value="1"/>
</dbReference>
<dbReference type="EMBL" id="FPJG01000006">
    <property type="protein sequence ID" value="SFW78368.1"/>
    <property type="molecule type" value="Genomic_DNA"/>
</dbReference>
<evidence type="ECO:0000256" key="1">
    <source>
        <dbReference type="ARBA" id="ARBA00001974"/>
    </source>
</evidence>